<evidence type="ECO:0000256" key="4">
    <source>
        <dbReference type="ARBA" id="ARBA00022722"/>
    </source>
</evidence>
<comment type="subunit">
    <text evidence="3 11">The type I restriction/modification system is composed of three polypeptides R, M and S.</text>
</comment>
<comment type="function">
    <text evidence="11">Subunit R is required for both nuclease and ATPase activities, but not for modification.</text>
</comment>
<dbReference type="PANTHER" id="PTHR30195:SF15">
    <property type="entry name" value="TYPE I RESTRICTION ENZYME HINDI ENDONUCLEASE SUBUNIT"/>
    <property type="match status" value="1"/>
</dbReference>
<dbReference type="CDD" id="cd22332">
    <property type="entry name" value="HsdR_N"/>
    <property type="match status" value="1"/>
</dbReference>
<sequence>MSTVGRPERATQDHVIELFKQLGYTYLGNWINRVANSNLEEGLLRVYLRRQGYSEILINKTVVTLEKLLKDQICSLYDINKDFYGLLRYGVHEKADVSENTETVWLIDWEHPLNNDFSIAEEVTITDGNEKRPDIVLYVNGIALGVLELKKSVTFVSKGIRQNLLNQKREFIGSFFSTVQLVMAGNESQGLRYGTTGTSEKYYLTWKEASPVEDQLDRGLLQLCAKERLLEIIHDFTIFDGGIKKLCRPNQYFGVRAAQERVRKREGGIIWHTQGSGKSLTMVWLAKWLRENIHDSRILIITDREELDEQIEGVFLGVNEQIYRTTSGPDLITQLNKTTPALICSLIHKFGRKTDRQSDENDKAAVEAFIKDVTNSLPSGFKGKGNIYIFVDECHRTQSGKLHEAMKAILPGAMFIGFTGTPLLKNDKDSSIATFGTFIHTYKYDEAVRDGVVLDLRYEARDIEQSLSSPAKVDQWFEAKTRGLNDIARAYLKQRWATMQKVLSSQDRLEKIVADILLDMEEKPRLMNDHGNAILVAGSIYQACRYYEIFTSKGFKKCAIITSYKPGVKHIQDEESGEGETERLQQYDIYMKMLGGKSIEKFEDDVKEQFIKEPGQMKLLIVVDKLLTGFDAPSATYLYIDKKMQDHGLFQAICRVNRLDDEDKDYGYIIDYKDLFKSLESSVKTYTSEAFAGYEQSDVDGLLSDRITKGRERLEDAREAVKALCEPVQPPKGSAEYRRYFCARDANNELTAESEPRRLELYKLTTALVRAYANLANDLPTAGYSAQEIETLKQEVDHYEKIRQEIRLSSGDAIDLKMYEPAMRHLIDTYIRAEDSEVITTFENAGLLQLLVERGPAIVDSLPEDLKDPEAMAEAIENNTRRVTINERPLNPVYYDKMSERLDALIKLRQEEAIEYKEYILRMQALLSELGNQGSSGSYPHSINTRGKQAVYDTIQRYGTEHQEQSLDSESLTNGISEEIRVSAHHGWRGNQMKERKMFALLHKYITDEELCNQILKIMKGHAEF</sequence>
<keyword evidence="7 13" id="KW-0255">Endonuclease</keyword>
<evidence type="ECO:0000256" key="11">
    <source>
        <dbReference type="RuleBase" id="RU364115"/>
    </source>
</evidence>
<comment type="caution">
    <text evidence="13">The sequence shown here is derived from an EMBL/GenBank/DDBJ whole genome shotgun (WGS) entry which is preliminary data.</text>
</comment>
<dbReference type="NCBIfam" id="TIGR00348">
    <property type="entry name" value="hsdR"/>
    <property type="match status" value="1"/>
</dbReference>
<feature type="domain" description="Helicase ATP-binding" evidence="12">
    <location>
        <begin position="259"/>
        <end position="440"/>
    </location>
</feature>
<dbReference type="Gene3D" id="3.40.50.300">
    <property type="entry name" value="P-loop containing nucleotide triphosphate hydrolases"/>
    <property type="match status" value="2"/>
</dbReference>
<keyword evidence="4" id="KW-0540">Nuclease</keyword>
<dbReference type="AlphaFoldDB" id="A0A402A7X7"/>
<dbReference type="SUPFAM" id="SSF52540">
    <property type="entry name" value="P-loop containing nucleoside triphosphate hydrolases"/>
    <property type="match status" value="1"/>
</dbReference>
<evidence type="ECO:0000256" key="9">
    <source>
        <dbReference type="ARBA" id="ARBA00022840"/>
    </source>
</evidence>
<organism evidence="13 14">
    <name type="scientific">Tengunoibacter tsumagoiensis</name>
    <dbReference type="NCBI Taxonomy" id="2014871"/>
    <lineage>
        <taxon>Bacteria</taxon>
        <taxon>Bacillati</taxon>
        <taxon>Chloroflexota</taxon>
        <taxon>Ktedonobacteria</taxon>
        <taxon>Ktedonobacterales</taxon>
        <taxon>Dictyobacteraceae</taxon>
        <taxon>Tengunoibacter</taxon>
    </lineage>
</organism>
<evidence type="ECO:0000256" key="7">
    <source>
        <dbReference type="ARBA" id="ARBA00022759"/>
    </source>
</evidence>
<dbReference type="InterPro" id="IPR051268">
    <property type="entry name" value="Type-I_R_enzyme_R_subunit"/>
</dbReference>
<dbReference type="InterPro" id="IPR040980">
    <property type="entry name" value="SWI2_SNF2"/>
</dbReference>
<keyword evidence="14" id="KW-1185">Reference proteome</keyword>
<dbReference type="GO" id="GO:0005524">
    <property type="term" value="F:ATP binding"/>
    <property type="evidence" value="ECO:0007669"/>
    <property type="project" value="UniProtKB-KW"/>
</dbReference>
<comment type="similarity">
    <text evidence="2 11">Belongs to the HsdR family.</text>
</comment>
<dbReference type="EC" id="3.1.21.3" evidence="11"/>
<keyword evidence="10 11" id="KW-0238">DNA-binding</keyword>
<reference evidence="14" key="1">
    <citation type="submission" date="2018-12" db="EMBL/GenBank/DDBJ databases">
        <title>Tengunoibacter tsumagoiensis gen. nov., sp. nov., Dictyobacter kobayashii sp. nov., D. alpinus sp. nov., and D. joshuensis sp. nov. and description of Dictyobacteraceae fam. nov. within the order Ktedonobacterales isolated from Tengu-no-mugimeshi.</title>
        <authorList>
            <person name="Wang C.M."/>
            <person name="Zheng Y."/>
            <person name="Sakai Y."/>
            <person name="Toyoda A."/>
            <person name="Minakuchi Y."/>
            <person name="Abe K."/>
            <person name="Yokota A."/>
            <person name="Yabe S."/>
        </authorList>
    </citation>
    <scope>NUCLEOTIDE SEQUENCE [LARGE SCALE GENOMIC DNA]</scope>
    <source>
        <strain evidence="14">Uno3</strain>
    </source>
</reference>
<dbReference type="InterPro" id="IPR055180">
    <property type="entry name" value="HsdR_RecA-like_helicase_dom_2"/>
</dbReference>
<evidence type="ECO:0000256" key="5">
    <source>
        <dbReference type="ARBA" id="ARBA00022741"/>
    </source>
</evidence>
<accession>A0A402A7X7</accession>
<dbReference type="CDD" id="cd18030">
    <property type="entry name" value="DEXHc_RE_I_HsdR"/>
    <property type="match status" value="1"/>
</dbReference>
<evidence type="ECO:0000259" key="12">
    <source>
        <dbReference type="PROSITE" id="PS51192"/>
    </source>
</evidence>
<evidence type="ECO:0000256" key="1">
    <source>
        <dbReference type="ARBA" id="ARBA00000851"/>
    </source>
</evidence>
<keyword evidence="6 11" id="KW-0680">Restriction system</keyword>
<evidence type="ECO:0000256" key="3">
    <source>
        <dbReference type="ARBA" id="ARBA00011296"/>
    </source>
</evidence>
<protein>
    <recommendedName>
        <fullName evidence="11">Type I restriction enzyme endonuclease subunit</fullName>
        <shortName evidence="11">R protein</shortName>
        <ecNumber evidence="11">3.1.21.3</ecNumber>
    </recommendedName>
</protein>
<dbReference type="OrthoDB" id="9758243at2"/>
<keyword evidence="8 11" id="KW-0378">Hydrolase</keyword>
<evidence type="ECO:0000313" key="13">
    <source>
        <dbReference type="EMBL" id="GCE15106.1"/>
    </source>
</evidence>
<evidence type="ECO:0000256" key="10">
    <source>
        <dbReference type="ARBA" id="ARBA00023125"/>
    </source>
</evidence>
<evidence type="ECO:0000256" key="2">
    <source>
        <dbReference type="ARBA" id="ARBA00008598"/>
    </source>
</evidence>
<dbReference type="InterPro" id="IPR004473">
    <property type="entry name" value="Restrct_endonuc_typeI_HsdR"/>
</dbReference>
<dbReference type="GO" id="GO:0009307">
    <property type="term" value="P:DNA restriction-modification system"/>
    <property type="evidence" value="ECO:0007669"/>
    <property type="project" value="UniProtKB-KW"/>
</dbReference>
<comment type="catalytic activity">
    <reaction evidence="1 11">
        <text>Endonucleolytic cleavage of DNA to give random double-stranded fragments with terminal 5'-phosphates, ATP is simultaneously hydrolyzed.</text>
        <dbReference type="EC" id="3.1.21.3"/>
    </reaction>
</comment>
<name>A0A402A7X7_9CHLR</name>
<dbReference type="InterPro" id="IPR007409">
    <property type="entry name" value="Restrct_endonuc_type1_HsdR_N"/>
</dbReference>
<dbReference type="RefSeq" id="WP_126582614.1">
    <property type="nucleotide sequence ID" value="NZ_BIFR01000002.1"/>
</dbReference>
<evidence type="ECO:0000313" key="14">
    <source>
        <dbReference type="Proteomes" id="UP000287352"/>
    </source>
</evidence>
<gene>
    <name evidence="13" type="primary">hsdR-1</name>
    <name evidence="13" type="ORF">KTT_49650</name>
</gene>
<dbReference type="InterPro" id="IPR027417">
    <property type="entry name" value="P-loop_NTPase"/>
</dbReference>
<dbReference type="GO" id="GO:0009035">
    <property type="term" value="F:type I site-specific deoxyribonuclease activity"/>
    <property type="evidence" value="ECO:0007669"/>
    <property type="project" value="UniProtKB-EC"/>
</dbReference>
<dbReference type="InterPro" id="IPR014001">
    <property type="entry name" value="Helicase_ATP-bd"/>
</dbReference>
<dbReference type="Proteomes" id="UP000287352">
    <property type="component" value="Unassembled WGS sequence"/>
</dbReference>
<dbReference type="Pfam" id="PF18766">
    <property type="entry name" value="SWI2_SNF2"/>
    <property type="match status" value="1"/>
</dbReference>
<keyword evidence="9 11" id="KW-0067">ATP-binding</keyword>
<dbReference type="SMART" id="SM00487">
    <property type="entry name" value="DEXDc"/>
    <property type="match status" value="1"/>
</dbReference>
<dbReference type="EMBL" id="BIFR01000002">
    <property type="protein sequence ID" value="GCE15106.1"/>
    <property type="molecule type" value="Genomic_DNA"/>
</dbReference>
<dbReference type="PANTHER" id="PTHR30195">
    <property type="entry name" value="TYPE I SITE-SPECIFIC DEOXYRIBONUCLEASE PROTEIN SUBUNIT M AND R"/>
    <property type="match status" value="1"/>
</dbReference>
<dbReference type="Gene3D" id="3.90.1570.50">
    <property type="match status" value="1"/>
</dbReference>
<proteinExistence type="inferred from homology"/>
<evidence type="ECO:0000256" key="6">
    <source>
        <dbReference type="ARBA" id="ARBA00022747"/>
    </source>
</evidence>
<dbReference type="PROSITE" id="PS51192">
    <property type="entry name" value="HELICASE_ATP_BIND_1"/>
    <property type="match status" value="1"/>
</dbReference>
<dbReference type="Pfam" id="PF22679">
    <property type="entry name" value="T1R_D3-like"/>
    <property type="match status" value="1"/>
</dbReference>
<evidence type="ECO:0000256" key="8">
    <source>
        <dbReference type="ARBA" id="ARBA00022801"/>
    </source>
</evidence>
<dbReference type="Pfam" id="PF04313">
    <property type="entry name" value="HSDR_N"/>
    <property type="match status" value="1"/>
</dbReference>
<keyword evidence="5 11" id="KW-0547">Nucleotide-binding</keyword>
<dbReference type="GO" id="GO:0003677">
    <property type="term" value="F:DNA binding"/>
    <property type="evidence" value="ECO:0007669"/>
    <property type="project" value="UniProtKB-KW"/>
</dbReference>
<dbReference type="CDD" id="cd18800">
    <property type="entry name" value="SF2_C_EcoR124I-like"/>
    <property type="match status" value="1"/>
</dbReference>